<dbReference type="EMBL" id="SPNV01000032">
    <property type="protein sequence ID" value="KAF5864569.1"/>
    <property type="molecule type" value="Genomic_DNA"/>
</dbReference>
<dbReference type="Proteomes" id="UP000541154">
    <property type="component" value="Unassembled WGS sequence"/>
</dbReference>
<reference evidence="1 2" key="1">
    <citation type="submission" date="2019-04" db="EMBL/GenBank/DDBJ databases">
        <title>Aspergillus burnettii sp. nov., novel species from soil in southeast Queensland.</title>
        <authorList>
            <person name="Gilchrist C.L.M."/>
            <person name="Pitt J.I."/>
            <person name="Lange L."/>
            <person name="Lacey H.J."/>
            <person name="Vuong D."/>
            <person name="Midgley D.J."/>
            <person name="Greenfield P."/>
            <person name="Bradbury M."/>
            <person name="Lacey E."/>
            <person name="Busk P.K."/>
            <person name="Pilgaard B."/>
            <person name="Chooi Y.H."/>
            <person name="Piggott A.M."/>
        </authorList>
    </citation>
    <scope>NUCLEOTIDE SEQUENCE [LARGE SCALE GENOMIC DNA]</scope>
    <source>
        <strain evidence="1 2">FRR 5400</strain>
    </source>
</reference>
<evidence type="ECO:0000313" key="2">
    <source>
        <dbReference type="Proteomes" id="UP000541154"/>
    </source>
</evidence>
<sequence length="196" mass="21219">MHFPGSLYLFLVYLSSTARGVYGAAVPRSPPLTQLATRQSTDDCQILPAIITNFYWHNSTHSCGCDDGGCLPTGLHGGPGCGPPDTLEATFSQRSPTYNDILTCGASDPGSVPARPIPGGPFNCRSLGRRFFFSVNGTEGTLTYVEPNFTCPNGRAQVTYIGSFEMDCVYDSFRNSTCVQRESAFQLEPDEVVDIH</sequence>
<accession>A0A8H6E9J7</accession>
<dbReference type="AlphaFoldDB" id="A0A5N6FQA2"/>
<organism evidence="1 2">
    <name type="scientific">Petromyces alliaceus</name>
    <name type="common">Aspergillus alliaceus</name>
    <dbReference type="NCBI Taxonomy" id="209559"/>
    <lineage>
        <taxon>Eukaryota</taxon>
        <taxon>Fungi</taxon>
        <taxon>Dikarya</taxon>
        <taxon>Ascomycota</taxon>
        <taxon>Pezizomycotina</taxon>
        <taxon>Eurotiomycetes</taxon>
        <taxon>Eurotiomycetidae</taxon>
        <taxon>Eurotiales</taxon>
        <taxon>Aspergillaceae</taxon>
        <taxon>Aspergillus</taxon>
        <taxon>Aspergillus subgen. Circumdati</taxon>
    </lineage>
</organism>
<evidence type="ECO:0000313" key="1">
    <source>
        <dbReference type="EMBL" id="KAF5864569.1"/>
    </source>
</evidence>
<name>A0A5N6FQA2_PETAA</name>
<gene>
    <name evidence="1" type="ORF">ETB97_007402</name>
</gene>
<protein>
    <submittedName>
        <fullName evidence="1">Uncharacterized protein</fullName>
    </submittedName>
</protein>
<accession>A0A5N6FQA2</accession>
<comment type="caution">
    <text evidence="1">The sequence shown here is derived from an EMBL/GenBank/DDBJ whole genome shotgun (WGS) entry which is preliminary data.</text>
</comment>
<keyword evidence="2" id="KW-1185">Reference proteome</keyword>
<proteinExistence type="predicted"/>